<dbReference type="CDD" id="cd18030">
    <property type="entry name" value="DEXHc_RE_I_HsdR"/>
    <property type="match status" value="1"/>
</dbReference>
<dbReference type="SUPFAM" id="SSF52540">
    <property type="entry name" value="P-loop containing nucleoside triphosphate hydrolases"/>
    <property type="match status" value="2"/>
</dbReference>
<dbReference type="InterPro" id="IPR004473">
    <property type="entry name" value="Restrct_endonuc_typeI_HsdR"/>
</dbReference>
<keyword evidence="8 11" id="KW-0378">Hydrolase</keyword>
<evidence type="ECO:0000256" key="7">
    <source>
        <dbReference type="ARBA" id="ARBA00022759"/>
    </source>
</evidence>
<organism evidence="14 15">
    <name type="scientific">Thermoflavimicrobium daqui</name>
    <dbReference type="NCBI Taxonomy" id="2137476"/>
    <lineage>
        <taxon>Bacteria</taxon>
        <taxon>Bacillati</taxon>
        <taxon>Bacillota</taxon>
        <taxon>Bacilli</taxon>
        <taxon>Bacillales</taxon>
        <taxon>Thermoactinomycetaceae</taxon>
        <taxon>Thermoflavimicrobium</taxon>
    </lineage>
</organism>
<evidence type="ECO:0000256" key="12">
    <source>
        <dbReference type="SAM" id="MobiDB-lite"/>
    </source>
</evidence>
<evidence type="ECO:0000256" key="9">
    <source>
        <dbReference type="ARBA" id="ARBA00022840"/>
    </source>
</evidence>
<comment type="function">
    <text evidence="11">Subunit R is required for both nuclease and ATPase activities, but not for modification.</text>
</comment>
<evidence type="ECO:0000256" key="3">
    <source>
        <dbReference type="ARBA" id="ARBA00011296"/>
    </source>
</evidence>
<evidence type="ECO:0000256" key="11">
    <source>
        <dbReference type="RuleBase" id="RU364115"/>
    </source>
</evidence>
<evidence type="ECO:0000256" key="4">
    <source>
        <dbReference type="ARBA" id="ARBA00022722"/>
    </source>
</evidence>
<reference evidence="14 15" key="2">
    <citation type="submission" date="2018-06" db="EMBL/GenBank/DDBJ databases">
        <authorList>
            <person name="Zhirakovskaya E."/>
        </authorList>
    </citation>
    <scope>NUCLEOTIDE SEQUENCE [LARGE SCALE GENOMIC DNA]</scope>
    <source>
        <strain evidence="14 15">FBKL4.011</strain>
    </source>
</reference>
<feature type="compositionally biased region" description="Basic and acidic residues" evidence="12">
    <location>
        <begin position="1048"/>
        <end position="1072"/>
    </location>
</feature>
<evidence type="ECO:0000256" key="1">
    <source>
        <dbReference type="ARBA" id="ARBA00000851"/>
    </source>
</evidence>
<keyword evidence="15" id="KW-1185">Reference proteome</keyword>
<dbReference type="EMBL" id="QJKK01000014">
    <property type="protein sequence ID" value="RAL21424.1"/>
    <property type="molecule type" value="Genomic_DNA"/>
</dbReference>
<dbReference type="InterPro" id="IPR014001">
    <property type="entry name" value="Helicase_ATP-bd"/>
</dbReference>
<dbReference type="InterPro" id="IPR055180">
    <property type="entry name" value="HsdR_RecA-like_helicase_dom_2"/>
</dbReference>
<keyword evidence="6 11" id="KW-0680">Restriction system</keyword>
<dbReference type="GO" id="GO:0004386">
    <property type="term" value="F:helicase activity"/>
    <property type="evidence" value="ECO:0007669"/>
    <property type="project" value="UniProtKB-KW"/>
</dbReference>
<proteinExistence type="inferred from homology"/>
<dbReference type="Pfam" id="PF04313">
    <property type="entry name" value="HSDR_N"/>
    <property type="match status" value="1"/>
</dbReference>
<dbReference type="CDD" id="cd18800">
    <property type="entry name" value="SF2_C_EcoR124I-like"/>
    <property type="match status" value="1"/>
</dbReference>
<dbReference type="GO" id="GO:0009307">
    <property type="term" value="P:DNA restriction-modification system"/>
    <property type="evidence" value="ECO:0007669"/>
    <property type="project" value="UniProtKB-KW"/>
</dbReference>
<evidence type="ECO:0000313" key="15">
    <source>
        <dbReference type="Proteomes" id="UP000251213"/>
    </source>
</evidence>
<dbReference type="NCBIfam" id="TIGR00348">
    <property type="entry name" value="hsdR"/>
    <property type="match status" value="1"/>
</dbReference>
<feature type="region of interest" description="Disordered" evidence="12">
    <location>
        <begin position="1042"/>
        <end position="1100"/>
    </location>
</feature>
<evidence type="ECO:0000256" key="8">
    <source>
        <dbReference type="ARBA" id="ARBA00022801"/>
    </source>
</evidence>
<dbReference type="GO" id="GO:0003677">
    <property type="term" value="F:DNA binding"/>
    <property type="evidence" value="ECO:0007669"/>
    <property type="project" value="UniProtKB-KW"/>
</dbReference>
<comment type="similarity">
    <text evidence="2 11">Belongs to the HsdR family.</text>
</comment>
<dbReference type="GO" id="GO:0005524">
    <property type="term" value="F:ATP binding"/>
    <property type="evidence" value="ECO:0007669"/>
    <property type="project" value="UniProtKB-KW"/>
</dbReference>
<gene>
    <name evidence="14" type="ORF">DL897_16395</name>
</gene>
<feature type="domain" description="Helicase ATP-binding" evidence="13">
    <location>
        <begin position="286"/>
        <end position="468"/>
    </location>
</feature>
<protein>
    <recommendedName>
        <fullName evidence="11">Type I restriction enzyme endonuclease subunit</fullName>
        <shortName evidence="11">R protein</shortName>
        <ecNumber evidence="11">3.1.21.3</ecNumber>
    </recommendedName>
    <alternativeName>
        <fullName evidence="11">Type-1 restriction enzyme R protein</fullName>
    </alternativeName>
</protein>
<dbReference type="Pfam" id="PF22679">
    <property type="entry name" value="T1R_D3-like"/>
    <property type="match status" value="1"/>
</dbReference>
<dbReference type="SMART" id="SM00487">
    <property type="entry name" value="DEXDc"/>
    <property type="match status" value="1"/>
</dbReference>
<dbReference type="GO" id="GO:0009035">
    <property type="term" value="F:type I site-specific deoxyribonuclease activity"/>
    <property type="evidence" value="ECO:0007669"/>
    <property type="project" value="UniProtKB-EC"/>
</dbReference>
<dbReference type="Pfam" id="PF11867">
    <property type="entry name" value="T1RH-like_C"/>
    <property type="match status" value="1"/>
</dbReference>
<keyword evidence="4" id="KW-0540">Nuclease</keyword>
<evidence type="ECO:0000259" key="13">
    <source>
        <dbReference type="PROSITE" id="PS51192"/>
    </source>
</evidence>
<dbReference type="PANTHER" id="PTHR30195">
    <property type="entry name" value="TYPE I SITE-SPECIFIC DEOXYRIBONUCLEASE PROTEIN SUBUNIT M AND R"/>
    <property type="match status" value="1"/>
</dbReference>
<dbReference type="InterPro" id="IPR040980">
    <property type="entry name" value="SWI2_SNF2"/>
</dbReference>
<dbReference type="PROSITE" id="PS51192">
    <property type="entry name" value="HELICASE_ATP_BIND_1"/>
    <property type="match status" value="1"/>
</dbReference>
<keyword evidence="10 11" id="KW-0238">DNA-binding</keyword>
<evidence type="ECO:0000256" key="10">
    <source>
        <dbReference type="ARBA" id="ARBA00023125"/>
    </source>
</evidence>
<sequence>MSNFYESELEKAVLEWFEELHYEVQYGPNIAPESDYRERDEYSDVILQGRLREALSRINPRFSNEVIEEAIRKVSIPQSPDLLVNNQAFHQMVTDGIDVQVRQEDGSFKTEKVWPIDLTRPQNNDWLVVNQFRIKEGNTEKRLDVVVFVNGIPMSVFELKSMIDEQVDITHAYEQMKTYQKALGTLFTYNAFNVISDGYHARFGSLTADFDRYMWWRTVDGQEVAPTNVPQLDILIKGMFAKERFVDLLRHFILFQTDGKNIYKIISAYHQYHATNKAVERTFAATDEQGDRKVGVIWHTQGSGKSLSMTFYTGKLVAELNNPTVVVVTDRNDLDDQLFTTFSRSKQLLRQTPKQAGSRQELRELLSVESGGIVFTTIQKFAPEVKGDQMPILTDRRNVVVIVDEAHRSQYGFAAEVMGDKQQAEIKFGLAKHMRDALPNASYIGFTGTPVELADKNTPAVFGDYIDIYDMTRAVEDGTTVKIFYESRLAILNLPEKEKQEIDRAYQQIAEYQEADESTQSKLKAKFSRLEALVGSEKRLKQIAQDIVTHFETRQKAIFGKAMIVTMSRQIAVQLYDQIIKLRPKWHHDEVSQGMIKVVMTAGASDDEAMKKHHTTKREREQLASRMKDLNDELKLVIVCDMWLTGFDVPCLHTIYIDKAMKGHNLMQAIARVNRVFKDKPGGLIVDYIGIAPSLKQALQQYTQADRETTGIDTQLAIDLMKEKLDLLQEMLYGHDYSAFATGTPKERAQTIVNTVDYVLSLGQEKKKQFIKWVTELAQAYALCATTPEAQSLNVEIAFFKAVKAGIVKMVQPEKKRRPIRGMDSEINQLISKSIITEGVVDILAEVGLNKPNLAILSDEFLEEVKGLKQKNLAVELLQRLLKDRIRIISRRNLIQSKKFSEMLEEAIEKYYNRLIDSTAMVLMLIEMAKEVNQSQKRGEDLGLSDAEVAFYDALSNSQDAKELLGDHVLKQIARDLTAALKKNLTIDWHLRESVRAQIRLFIKKLLKKYNYPPKQNQQIVEMVVKQAELMSQYDEDLLADDTESEATEEHHEESPKVEPQEEITEANRIESEATEEQQEEINESAEEPEDKEPPLKPVAPIIEPTNEKAEAHSYSESQRSIDRVAEDSHKWLELIHPSYQKVVEHMTKAGIPRPEVGYEFEENGEIIGEAELVWPESKICLLTPAQSVDRDSIEKLGWRVWDLPGDVTEEIDWLHLWKQMQEPDTTEPKPSLEEGVKEQIEVSLGNVTYRIEQHHNKSIKVYRLNDYGKEKMLAKLILRKVIAEKKLDISLYYATGTAKNTQTLGREVIRELRKQGK</sequence>
<dbReference type="InterPro" id="IPR021810">
    <property type="entry name" value="T1RH-like_C"/>
</dbReference>
<dbReference type="EC" id="3.1.21.3" evidence="11"/>
<keyword evidence="9 11" id="KW-0067">ATP-binding</keyword>
<comment type="subunit">
    <text evidence="3 11">The type I restriction/modification system is composed of three polypeptides R, M and S.</text>
</comment>
<accession>A0A364K169</accession>
<evidence type="ECO:0000256" key="6">
    <source>
        <dbReference type="ARBA" id="ARBA00022747"/>
    </source>
</evidence>
<dbReference type="PANTHER" id="PTHR30195:SF15">
    <property type="entry name" value="TYPE I RESTRICTION ENZYME HINDI ENDONUCLEASE SUBUNIT"/>
    <property type="match status" value="1"/>
</dbReference>
<dbReference type="Gene3D" id="3.90.1570.50">
    <property type="match status" value="1"/>
</dbReference>
<evidence type="ECO:0000256" key="2">
    <source>
        <dbReference type="ARBA" id="ARBA00008598"/>
    </source>
</evidence>
<dbReference type="InterPro" id="IPR007409">
    <property type="entry name" value="Restrct_endonuc_type1_HsdR_N"/>
</dbReference>
<dbReference type="CDD" id="cd22332">
    <property type="entry name" value="HsdR_N"/>
    <property type="match status" value="1"/>
</dbReference>
<dbReference type="InterPro" id="IPR051268">
    <property type="entry name" value="Type-I_R_enzyme_R_subunit"/>
</dbReference>
<name>A0A364K169_9BACL</name>
<evidence type="ECO:0000313" key="14">
    <source>
        <dbReference type="EMBL" id="RAL21424.1"/>
    </source>
</evidence>
<dbReference type="InterPro" id="IPR027417">
    <property type="entry name" value="P-loop_NTPase"/>
</dbReference>
<evidence type="ECO:0000256" key="5">
    <source>
        <dbReference type="ARBA" id="ARBA00022741"/>
    </source>
</evidence>
<comment type="catalytic activity">
    <reaction evidence="1 11">
        <text>Endonucleolytic cleavage of DNA to give random double-stranded fragments with terminal 5'-phosphates, ATP is simultaneously hydrolyzed.</text>
        <dbReference type="EC" id="3.1.21.3"/>
    </reaction>
</comment>
<keyword evidence="7" id="KW-0255">Endonuclease</keyword>
<dbReference type="OrthoDB" id="9758243at2"/>
<keyword evidence="14" id="KW-0347">Helicase</keyword>
<comment type="caution">
    <text evidence="14">The sequence shown here is derived from an EMBL/GenBank/DDBJ whole genome shotgun (WGS) entry which is preliminary data.</text>
</comment>
<dbReference type="Pfam" id="PF18766">
    <property type="entry name" value="SWI2_SNF2"/>
    <property type="match status" value="1"/>
</dbReference>
<dbReference type="Gene3D" id="3.40.50.300">
    <property type="entry name" value="P-loop containing nucleotide triphosphate hydrolases"/>
    <property type="match status" value="2"/>
</dbReference>
<reference evidence="14 15" key="1">
    <citation type="submission" date="2018-06" db="EMBL/GenBank/DDBJ databases">
        <title>Thermoflavimicrobium daqus sp. nov., a thermophilic microbe isolated from Moutai-flavour Daqu.</title>
        <authorList>
            <person name="Wang X."/>
            <person name="Zhou H."/>
        </authorList>
    </citation>
    <scope>NUCLEOTIDE SEQUENCE [LARGE SCALE GENOMIC DNA]</scope>
    <source>
        <strain evidence="14 15">FBKL4.011</strain>
    </source>
</reference>
<keyword evidence="5 11" id="KW-0547">Nucleotide-binding</keyword>
<feature type="compositionally biased region" description="Acidic residues" evidence="12">
    <location>
        <begin position="1073"/>
        <end position="1091"/>
    </location>
</feature>
<dbReference type="Proteomes" id="UP000251213">
    <property type="component" value="Unassembled WGS sequence"/>
</dbReference>